<reference evidence="5" key="1">
    <citation type="journal article" date="2017" name="Front. Plant Sci.">
        <title>Climate Clever Clovers: New Paradigm to Reduce the Environmental Footprint of Ruminants by Breeding Low Methanogenic Forages Utilizing Haplotype Variation.</title>
        <authorList>
            <person name="Kaur P."/>
            <person name="Appels R."/>
            <person name="Bayer P.E."/>
            <person name="Keeble-Gagnere G."/>
            <person name="Wang J."/>
            <person name="Hirakawa H."/>
            <person name="Shirasawa K."/>
            <person name="Vercoe P."/>
            <person name="Stefanova K."/>
            <person name="Durmic Z."/>
            <person name="Nichols P."/>
            <person name="Revell C."/>
            <person name="Isobe S.N."/>
            <person name="Edwards D."/>
            <person name="Erskine W."/>
        </authorList>
    </citation>
    <scope>NUCLEOTIDE SEQUENCE [LARGE SCALE GENOMIC DNA]</scope>
    <source>
        <strain evidence="5">cv. Daliak</strain>
    </source>
</reference>
<dbReference type="EMBL" id="DF974479">
    <property type="protein sequence ID" value="GAU48835.1"/>
    <property type="molecule type" value="Genomic_DNA"/>
</dbReference>
<sequence>MDALEQENAQLQEQVTTFRAELDRVNALVEVLVAAQNRPPTPQAPVISKIVSIPIPATHGSTPQQNMPKGYPWGMPLNFNGGGHPGATEIPTPTIQHAIPVPRSGTPLPQIPVPVSQPTTVITSPVIHVTQHDNEPIYHAENMRGYSQMNEILEKFDDMQREIKALRGKDLFGKNAHDLCLVPNVQIPAKFKVPDFEKYKGNTCPQSHLVMYARKMSTQTDNDQLLIHYFQDSLTGAALKWYMSLDSVKIRTFNDLGEAFVRQYKYNLDMAPNRDQLQAMSQKDKETFKEYAQRWREVAAQVNSLEDEDEMARIFLNTLSPFYYERMVASSTNDFTEIGYQHVATISQGPGYRPQFQQRPQQQYQQPYQQQYQQPYQQQYQQQIPPQYAQQNRAQRPPPQFDPIPMKYAELLPALLGKNLVQTRPPPPVLENLPRWYRVDLSCAFHQGAPGHDIEHCFALKSEVQRLIEPMSCPSRTFLISGISENHWSRRTRVYVSCFSLNMIMRLVQSAPTIREVVNSAGFIHPPLPEVNVIIEDDSNVGGMHFQNLSLNDKHTKKNVASISSLRDAQEVVRNGLFTGWGQVLTLPENKFREGLGFSPPSAKAASPNAATKPIEDIFYSAGFIHLPSPEVNAITKDGTEEDLPSFVTRGVVCHNWIAIDVPSVTHLSK</sequence>
<evidence type="ECO:0000313" key="4">
    <source>
        <dbReference type="EMBL" id="GAU48835.1"/>
    </source>
</evidence>
<organism evidence="4 5">
    <name type="scientific">Trifolium subterraneum</name>
    <name type="common">Subterranean clover</name>
    <dbReference type="NCBI Taxonomy" id="3900"/>
    <lineage>
        <taxon>Eukaryota</taxon>
        <taxon>Viridiplantae</taxon>
        <taxon>Streptophyta</taxon>
        <taxon>Embryophyta</taxon>
        <taxon>Tracheophyta</taxon>
        <taxon>Spermatophyta</taxon>
        <taxon>Magnoliopsida</taxon>
        <taxon>eudicotyledons</taxon>
        <taxon>Gunneridae</taxon>
        <taxon>Pentapetalae</taxon>
        <taxon>rosids</taxon>
        <taxon>fabids</taxon>
        <taxon>Fabales</taxon>
        <taxon>Fabaceae</taxon>
        <taxon>Papilionoideae</taxon>
        <taxon>50 kb inversion clade</taxon>
        <taxon>NPAAA clade</taxon>
        <taxon>Hologalegina</taxon>
        <taxon>IRL clade</taxon>
        <taxon>Trifolieae</taxon>
        <taxon>Trifolium</taxon>
    </lineage>
</organism>
<dbReference type="PANTHER" id="PTHR33223">
    <property type="entry name" value="CCHC-TYPE DOMAIN-CONTAINING PROTEIN"/>
    <property type="match status" value="1"/>
</dbReference>
<feature type="region of interest" description="Disordered" evidence="2">
    <location>
        <begin position="349"/>
        <end position="399"/>
    </location>
</feature>
<gene>
    <name evidence="4" type="ORF">TSUD_406540</name>
</gene>
<dbReference type="AlphaFoldDB" id="A0A2Z6PGB7"/>
<protein>
    <recommendedName>
        <fullName evidence="3">Retrotransposon gag domain-containing protein</fullName>
    </recommendedName>
</protein>
<accession>A0A2Z6PGB7</accession>
<feature type="coiled-coil region" evidence="1">
    <location>
        <begin position="1"/>
        <end position="28"/>
    </location>
</feature>
<evidence type="ECO:0000256" key="1">
    <source>
        <dbReference type="SAM" id="Coils"/>
    </source>
</evidence>
<dbReference type="Pfam" id="PF03732">
    <property type="entry name" value="Retrotrans_gag"/>
    <property type="match status" value="1"/>
</dbReference>
<proteinExistence type="predicted"/>
<feature type="compositionally biased region" description="Low complexity" evidence="2">
    <location>
        <begin position="349"/>
        <end position="395"/>
    </location>
</feature>
<evidence type="ECO:0000256" key="2">
    <source>
        <dbReference type="SAM" id="MobiDB-lite"/>
    </source>
</evidence>
<dbReference type="OrthoDB" id="1432691at2759"/>
<keyword evidence="5" id="KW-1185">Reference proteome</keyword>
<dbReference type="PANTHER" id="PTHR33223:SF8">
    <property type="entry name" value="OS04G0172440 PROTEIN"/>
    <property type="match status" value="1"/>
</dbReference>
<dbReference type="SUPFAM" id="SSF81995">
    <property type="entry name" value="beta-sandwich domain of Sec23/24"/>
    <property type="match status" value="1"/>
</dbReference>
<dbReference type="Proteomes" id="UP000242715">
    <property type="component" value="Unassembled WGS sequence"/>
</dbReference>
<evidence type="ECO:0000313" key="5">
    <source>
        <dbReference type="Proteomes" id="UP000242715"/>
    </source>
</evidence>
<name>A0A2Z6PGB7_TRISU</name>
<dbReference type="InterPro" id="IPR005162">
    <property type="entry name" value="Retrotrans_gag_dom"/>
</dbReference>
<evidence type="ECO:0000259" key="3">
    <source>
        <dbReference type="Pfam" id="PF03732"/>
    </source>
</evidence>
<keyword evidence="1" id="KW-0175">Coiled coil</keyword>
<feature type="domain" description="Retrotransposon gag" evidence="3">
    <location>
        <begin position="230"/>
        <end position="320"/>
    </location>
</feature>